<keyword evidence="3 5" id="KW-1133">Transmembrane helix</keyword>
<dbReference type="EMBL" id="FMYI01000001">
    <property type="protein sequence ID" value="SDB84510.1"/>
    <property type="molecule type" value="Genomic_DNA"/>
</dbReference>
<dbReference type="PANTHER" id="PTHR43723:SF1">
    <property type="entry name" value="COBALT TRANSPORT PROTEIN CBIQ"/>
    <property type="match status" value="1"/>
</dbReference>
<protein>
    <submittedName>
        <fullName evidence="6">Energy-coupling factor transport system permease protein</fullName>
    </submittedName>
</protein>
<dbReference type="STRING" id="1612202.SAMN05421734_101427"/>
<dbReference type="GO" id="GO:0006824">
    <property type="term" value="P:cobalt ion transport"/>
    <property type="evidence" value="ECO:0007669"/>
    <property type="project" value="TreeGrafter"/>
</dbReference>
<dbReference type="GO" id="GO:0043190">
    <property type="term" value="C:ATP-binding cassette (ABC) transporter complex"/>
    <property type="evidence" value="ECO:0007669"/>
    <property type="project" value="TreeGrafter"/>
</dbReference>
<evidence type="ECO:0000313" key="6">
    <source>
        <dbReference type="EMBL" id="SDB84510.1"/>
    </source>
</evidence>
<sequence>MYIHNLNPSIKAITIILSVLLLTVVFDPITPLLFIIWIWIITLFVAKVNIKKFLLFLSPFLIFAFGMFWSNLAFGNEPTNPTEVVSFWGNNIPIENINTALALSLRILAFASLSLLFLLTTNILHFILSLMQQCKLPPKLAYGILAGYRFLPMIKDELGLIRSAHRVRGINRAKTLKEKMHQYKRFIIPLLASAIRKAERTAIAMESKGFTGSRDRTFYRQFTVTTKDWLFLVMMLSVLITLIIFAWQIGYFRWYTGEI</sequence>
<feature type="transmembrane region" description="Helical" evidence="5">
    <location>
        <begin position="229"/>
        <end position="249"/>
    </location>
</feature>
<dbReference type="RefSeq" id="WP_090792525.1">
    <property type="nucleotide sequence ID" value="NZ_FMYI01000001.1"/>
</dbReference>
<dbReference type="InterPro" id="IPR003339">
    <property type="entry name" value="ABC/ECF_trnsptr_transmembrane"/>
</dbReference>
<organism evidence="6 7">
    <name type="scientific">Pelagirhabdus alkalitolerans</name>
    <dbReference type="NCBI Taxonomy" id="1612202"/>
    <lineage>
        <taxon>Bacteria</taxon>
        <taxon>Bacillati</taxon>
        <taxon>Bacillota</taxon>
        <taxon>Bacilli</taxon>
        <taxon>Bacillales</taxon>
        <taxon>Bacillaceae</taxon>
        <taxon>Pelagirhabdus</taxon>
    </lineage>
</organism>
<comment type="subcellular location">
    <subcellularLocation>
        <location evidence="1">Membrane</location>
        <topology evidence="1">Multi-pass membrane protein</topology>
    </subcellularLocation>
</comment>
<accession>A0A1G6GR81</accession>
<evidence type="ECO:0000256" key="3">
    <source>
        <dbReference type="ARBA" id="ARBA00022989"/>
    </source>
</evidence>
<gene>
    <name evidence="6" type="ORF">SAMN05421734_101427</name>
</gene>
<keyword evidence="4 5" id="KW-0472">Membrane</keyword>
<feature type="transmembrane region" description="Helical" evidence="5">
    <location>
        <begin position="12"/>
        <end position="41"/>
    </location>
</feature>
<dbReference type="Proteomes" id="UP000242949">
    <property type="component" value="Unassembled WGS sequence"/>
</dbReference>
<dbReference type="Pfam" id="PF02361">
    <property type="entry name" value="CbiQ"/>
    <property type="match status" value="1"/>
</dbReference>
<dbReference type="AlphaFoldDB" id="A0A1G6GR81"/>
<evidence type="ECO:0000256" key="2">
    <source>
        <dbReference type="ARBA" id="ARBA00022692"/>
    </source>
</evidence>
<reference evidence="7" key="1">
    <citation type="submission" date="2016-09" db="EMBL/GenBank/DDBJ databases">
        <authorList>
            <person name="Varghese N."/>
            <person name="Submissions S."/>
        </authorList>
    </citation>
    <scope>NUCLEOTIDE SEQUENCE [LARGE SCALE GENOMIC DNA]</scope>
    <source>
        <strain evidence="7">S5</strain>
    </source>
</reference>
<dbReference type="CDD" id="cd16914">
    <property type="entry name" value="EcfT"/>
    <property type="match status" value="1"/>
</dbReference>
<name>A0A1G6GR81_9BACI</name>
<feature type="transmembrane region" description="Helical" evidence="5">
    <location>
        <begin position="107"/>
        <end position="130"/>
    </location>
</feature>
<dbReference type="InterPro" id="IPR052770">
    <property type="entry name" value="Cobalt_transport_CbiQ"/>
</dbReference>
<dbReference type="OrthoDB" id="92887at2"/>
<evidence type="ECO:0000256" key="5">
    <source>
        <dbReference type="SAM" id="Phobius"/>
    </source>
</evidence>
<keyword evidence="2 5" id="KW-0812">Transmembrane</keyword>
<evidence type="ECO:0000313" key="7">
    <source>
        <dbReference type="Proteomes" id="UP000242949"/>
    </source>
</evidence>
<evidence type="ECO:0000256" key="4">
    <source>
        <dbReference type="ARBA" id="ARBA00023136"/>
    </source>
</evidence>
<dbReference type="PANTHER" id="PTHR43723">
    <property type="entry name" value="COBALT TRANSPORT PROTEIN CBIQ"/>
    <property type="match status" value="1"/>
</dbReference>
<keyword evidence="7" id="KW-1185">Reference proteome</keyword>
<proteinExistence type="predicted"/>
<evidence type="ECO:0000256" key="1">
    <source>
        <dbReference type="ARBA" id="ARBA00004141"/>
    </source>
</evidence>
<feature type="transmembrane region" description="Helical" evidence="5">
    <location>
        <begin position="53"/>
        <end position="74"/>
    </location>
</feature>